<organism evidence="10 12">
    <name type="scientific">Methanosphaera cuniculi</name>
    <dbReference type="NCBI Taxonomy" id="1077256"/>
    <lineage>
        <taxon>Archaea</taxon>
        <taxon>Methanobacteriati</taxon>
        <taxon>Methanobacteriota</taxon>
        <taxon>Methanomada group</taxon>
        <taxon>Methanobacteria</taxon>
        <taxon>Methanobacteriales</taxon>
        <taxon>Methanobacteriaceae</taxon>
        <taxon>Methanosphaera</taxon>
    </lineage>
</organism>
<evidence type="ECO:0000256" key="7">
    <source>
        <dbReference type="RuleBase" id="RU003448"/>
    </source>
</evidence>
<keyword evidence="2 7" id="KW-0808">Transferase</keyword>
<reference evidence="11 13" key="1">
    <citation type="submission" date="2016-04" db="EMBL/GenBank/DDBJ databases">
        <title>Genome sequence of Methanosphaera cuniculi DSM 4103.</title>
        <authorList>
            <person name="Poehlein A."/>
            <person name="Seedorf H."/>
            <person name="Daniel R."/>
        </authorList>
    </citation>
    <scope>NUCLEOTIDE SEQUENCE [LARGE SCALE GENOMIC DNA]</scope>
    <source>
        <strain evidence="11 13">DSM 4103</strain>
    </source>
</reference>
<feature type="domain" description="ACT" evidence="9">
    <location>
        <begin position="351"/>
        <end position="408"/>
    </location>
</feature>
<comment type="pathway">
    <text evidence="8">Amino-acid biosynthesis; L-methionine biosynthesis via de novo pathway; L-homoserine from L-aspartate: step 1/3.</text>
</comment>
<sequence length="408" mass="44568">MAIVVAKFGGTSVGTGERIQKAAKSVVNEYMQGNKVIVVVSAINKTTDESIKLVQDSMGKLVTEKQLAGILSMGEMQSVRIMAATIESLGVKAEYIDPFSEKWPVITDSNYLEAKIDKEKTEEKVLTYIEKLLDQGIIPVVCGFLGRDLDGNVTTLGRGGSDVSAFLLGQCIGADEVVIVTDVKGVMSTDPRKLNTARKLDKITVEEMIDLANYGAQVLHPNALRYKDPSIKAKIISFEYGDLRVQGTDIIGPAYPEEDVITITKLDEQLAVLAVVGEDLMNKPGILSSITERVNEHNLTIYGISTGESSITLFFKYDDALKAHEILHDLVINGDMLSSISLGQKIAMVSLVSHEFIDTPGIISNITKPLHEENINIVELSSSQTSVVIFVDWEDGERAYNLVKETLE</sequence>
<evidence type="ECO:0000256" key="6">
    <source>
        <dbReference type="ARBA" id="ARBA00047872"/>
    </source>
</evidence>
<dbReference type="Pfam" id="PF00696">
    <property type="entry name" value="AA_kinase"/>
    <property type="match status" value="1"/>
</dbReference>
<keyword evidence="12" id="KW-1185">Reference proteome</keyword>
<dbReference type="InterPro" id="IPR054352">
    <property type="entry name" value="ACT_Aspartokinase"/>
</dbReference>
<dbReference type="Pfam" id="PF13840">
    <property type="entry name" value="ACT_7"/>
    <property type="match status" value="1"/>
</dbReference>
<keyword evidence="4 7" id="KW-0418">Kinase</keyword>
<dbReference type="EC" id="2.7.2.4" evidence="7"/>
<dbReference type="Proteomes" id="UP000217528">
    <property type="component" value="Unassembled WGS sequence"/>
</dbReference>
<dbReference type="Gene3D" id="3.40.1160.10">
    <property type="entry name" value="Acetylglutamate kinase-like"/>
    <property type="match status" value="1"/>
</dbReference>
<dbReference type="GO" id="GO:0009089">
    <property type="term" value="P:lysine biosynthetic process via diaminopimelate"/>
    <property type="evidence" value="ECO:0007669"/>
    <property type="project" value="UniProtKB-UniPathway"/>
</dbReference>
<evidence type="ECO:0000256" key="8">
    <source>
        <dbReference type="RuleBase" id="RU004249"/>
    </source>
</evidence>
<dbReference type="InterPro" id="IPR045865">
    <property type="entry name" value="ACT-like_dom_sf"/>
</dbReference>
<dbReference type="Proteomes" id="UP000246004">
    <property type="component" value="Unassembled WGS sequence"/>
</dbReference>
<evidence type="ECO:0000259" key="9">
    <source>
        <dbReference type="PROSITE" id="PS51671"/>
    </source>
</evidence>
<evidence type="ECO:0000313" key="12">
    <source>
        <dbReference type="Proteomes" id="UP000217528"/>
    </source>
</evidence>
<dbReference type="SUPFAM" id="SSF55021">
    <property type="entry name" value="ACT-like"/>
    <property type="match status" value="2"/>
</dbReference>
<dbReference type="InterPro" id="IPR001048">
    <property type="entry name" value="Asp/Glu/Uridylate_kinase"/>
</dbReference>
<dbReference type="PROSITE" id="PS51671">
    <property type="entry name" value="ACT"/>
    <property type="match status" value="1"/>
</dbReference>
<comment type="catalytic activity">
    <reaction evidence="6 7">
        <text>L-aspartate + ATP = 4-phospho-L-aspartate + ADP</text>
        <dbReference type="Rhea" id="RHEA:23776"/>
        <dbReference type="ChEBI" id="CHEBI:29991"/>
        <dbReference type="ChEBI" id="CHEBI:30616"/>
        <dbReference type="ChEBI" id="CHEBI:57535"/>
        <dbReference type="ChEBI" id="CHEBI:456216"/>
        <dbReference type="EC" id="2.7.2.4"/>
    </reaction>
</comment>
<keyword evidence="8" id="KW-0028">Amino-acid biosynthesis</keyword>
<evidence type="ECO:0000313" key="10">
    <source>
        <dbReference type="EMBL" id="PAV07356.1"/>
    </source>
</evidence>
<evidence type="ECO:0000256" key="5">
    <source>
        <dbReference type="ARBA" id="ARBA00022840"/>
    </source>
</evidence>
<dbReference type="InterPro" id="IPR018042">
    <property type="entry name" value="Aspartate_kinase_CS"/>
</dbReference>
<dbReference type="GO" id="GO:0009088">
    <property type="term" value="P:threonine biosynthetic process"/>
    <property type="evidence" value="ECO:0007669"/>
    <property type="project" value="UniProtKB-UniPathway"/>
</dbReference>
<accession>A0A2A2HDI3</accession>
<evidence type="ECO:0000256" key="4">
    <source>
        <dbReference type="ARBA" id="ARBA00022777"/>
    </source>
</evidence>
<dbReference type="UniPathway" id="UPA00034">
    <property type="reaction ID" value="UER00015"/>
</dbReference>
<proteinExistence type="inferred from homology"/>
<dbReference type="InterPro" id="IPR027795">
    <property type="entry name" value="CASTOR_ACT_dom"/>
</dbReference>
<dbReference type="UniPathway" id="UPA00051">
    <property type="reaction ID" value="UER00462"/>
</dbReference>
<dbReference type="PIRSF" id="PIRSF000726">
    <property type="entry name" value="Asp_kin"/>
    <property type="match status" value="1"/>
</dbReference>
<evidence type="ECO:0000313" key="13">
    <source>
        <dbReference type="Proteomes" id="UP000246004"/>
    </source>
</evidence>
<dbReference type="GO" id="GO:0009090">
    <property type="term" value="P:homoserine biosynthetic process"/>
    <property type="evidence" value="ECO:0007669"/>
    <property type="project" value="TreeGrafter"/>
</dbReference>
<evidence type="ECO:0000256" key="2">
    <source>
        <dbReference type="ARBA" id="ARBA00022679"/>
    </source>
</evidence>
<dbReference type="InterPro" id="IPR005260">
    <property type="entry name" value="Asp_kin_monofn"/>
</dbReference>
<dbReference type="UniPathway" id="UPA00050">
    <property type="reaction ID" value="UER00461"/>
</dbReference>
<reference evidence="10 12" key="2">
    <citation type="journal article" date="2017" name="BMC Genomics">
        <title>Genomic analysis of methanogenic archaea reveals a shift towards energy conservation.</title>
        <authorList>
            <person name="Gilmore S.P."/>
            <person name="Henske J.K."/>
            <person name="Sexton J.A."/>
            <person name="Solomon K.V."/>
            <person name="Seppala S."/>
            <person name="Yoo J.I."/>
            <person name="Huyett L.M."/>
            <person name="Pressman A."/>
            <person name="Cogan J.Z."/>
            <person name="Kivenson V."/>
            <person name="Peng X."/>
            <person name="Tan Y."/>
            <person name="Valentine D.L."/>
            <person name="O'Malley M.A."/>
        </authorList>
    </citation>
    <scope>NUCLEOTIDE SEQUENCE [LARGE SCALE GENOMIC DNA]</scope>
    <source>
        <strain evidence="10 12">1R-7</strain>
    </source>
</reference>
<comment type="similarity">
    <text evidence="1 7">Belongs to the aspartokinase family.</text>
</comment>
<comment type="pathway">
    <text evidence="8">Amino-acid biosynthesis; L-threonine biosynthesis; L-threonine from L-aspartate: step 1/5.</text>
</comment>
<dbReference type="SUPFAM" id="SSF53633">
    <property type="entry name" value="Carbamate kinase-like"/>
    <property type="match status" value="1"/>
</dbReference>
<dbReference type="GO" id="GO:0005524">
    <property type="term" value="F:ATP binding"/>
    <property type="evidence" value="ECO:0007669"/>
    <property type="project" value="UniProtKB-KW"/>
</dbReference>
<comment type="pathway">
    <text evidence="8">Amino-acid biosynthesis; L-lysine biosynthesis via DAP pathway; (S)-tetrahydrodipicolinate from L-aspartate: step 1/4.</text>
</comment>
<dbReference type="Pfam" id="PF22468">
    <property type="entry name" value="ACT_9"/>
    <property type="match status" value="1"/>
</dbReference>
<name>A0A2A2HDI3_9EURY</name>
<dbReference type="CDD" id="cd04234">
    <property type="entry name" value="AAK_AK"/>
    <property type="match status" value="1"/>
</dbReference>
<dbReference type="NCBIfam" id="TIGR00657">
    <property type="entry name" value="asp_kinases"/>
    <property type="match status" value="1"/>
</dbReference>
<dbReference type="CDD" id="cd04892">
    <property type="entry name" value="ACT_AK-like_2"/>
    <property type="match status" value="1"/>
</dbReference>
<dbReference type="PROSITE" id="PS00324">
    <property type="entry name" value="ASPARTOKINASE"/>
    <property type="match status" value="1"/>
</dbReference>
<evidence type="ECO:0000313" key="11">
    <source>
        <dbReference type="EMBL" id="PWL07933.1"/>
    </source>
</evidence>
<comment type="caution">
    <text evidence="10">The sequence shown here is derived from an EMBL/GenBank/DDBJ whole genome shotgun (WGS) entry which is preliminary data.</text>
</comment>
<evidence type="ECO:0000256" key="3">
    <source>
        <dbReference type="ARBA" id="ARBA00022741"/>
    </source>
</evidence>
<dbReference type="OrthoDB" id="8904at2157"/>
<dbReference type="EMBL" id="LWMS01000042">
    <property type="protein sequence ID" value="PWL07933.1"/>
    <property type="molecule type" value="Genomic_DNA"/>
</dbReference>
<evidence type="ECO:0000256" key="1">
    <source>
        <dbReference type="ARBA" id="ARBA00010122"/>
    </source>
</evidence>
<protein>
    <recommendedName>
        <fullName evidence="7">Aspartokinase</fullName>
        <ecNumber evidence="7">2.7.2.4</ecNumber>
    </recommendedName>
</protein>
<keyword evidence="3" id="KW-0547">Nucleotide-binding</keyword>
<keyword evidence="5" id="KW-0067">ATP-binding</keyword>
<dbReference type="InterPro" id="IPR036393">
    <property type="entry name" value="AceGlu_kinase-like_sf"/>
</dbReference>
<dbReference type="PANTHER" id="PTHR21499">
    <property type="entry name" value="ASPARTATE KINASE"/>
    <property type="match status" value="1"/>
</dbReference>
<gene>
    <name evidence="11" type="primary">ask</name>
    <name evidence="10" type="ORF">ASJ82_00490</name>
    <name evidence="11" type="ORF">MSCUN_11760</name>
</gene>
<dbReference type="GO" id="GO:0005829">
    <property type="term" value="C:cytosol"/>
    <property type="evidence" value="ECO:0007669"/>
    <property type="project" value="TreeGrafter"/>
</dbReference>
<dbReference type="GO" id="GO:0004072">
    <property type="term" value="F:aspartate kinase activity"/>
    <property type="evidence" value="ECO:0007669"/>
    <property type="project" value="UniProtKB-EC"/>
</dbReference>
<dbReference type="AlphaFoldDB" id="A0A2A2HDI3"/>
<dbReference type="NCBIfam" id="NF005159">
    <property type="entry name" value="PRK06635.2-3"/>
    <property type="match status" value="1"/>
</dbReference>
<dbReference type="InterPro" id="IPR002912">
    <property type="entry name" value="ACT_dom"/>
</dbReference>
<dbReference type="NCBIfam" id="TIGR00656">
    <property type="entry name" value="asp_kin_monofn"/>
    <property type="match status" value="1"/>
</dbReference>
<dbReference type="RefSeq" id="WP_095608726.1">
    <property type="nucleotide sequence ID" value="NZ_CAUHCB010000002.1"/>
</dbReference>
<dbReference type="PANTHER" id="PTHR21499:SF70">
    <property type="entry name" value="ASPARTOKINASE"/>
    <property type="match status" value="1"/>
</dbReference>
<dbReference type="EMBL" id="LMVN01000019">
    <property type="protein sequence ID" value="PAV07356.1"/>
    <property type="molecule type" value="Genomic_DNA"/>
</dbReference>
<dbReference type="Gene3D" id="3.30.70.260">
    <property type="match status" value="2"/>
</dbReference>
<dbReference type="InterPro" id="IPR001341">
    <property type="entry name" value="Asp_kinase"/>
</dbReference>